<reference evidence="1 2" key="1">
    <citation type="submission" date="2016-07" db="EMBL/GenBank/DDBJ databases">
        <title>Genome of Pelobium manganitolerans.</title>
        <authorList>
            <person name="Wu S."/>
            <person name="Wang G."/>
        </authorList>
    </citation>
    <scope>NUCLEOTIDE SEQUENCE [LARGE SCALE GENOMIC DNA]</scope>
    <source>
        <strain evidence="1 2">YS-25</strain>
    </source>
</reference>
<organism evidence="1 2">
    <name type="scientific">Pelobium manganitolerans</name>
    <dbReference type="NCBI Taxonomy" id="1842495"/>
    <lineage>
        <taxon>Bacteria</taxon>
        <taxon>Pseudomonadati</taxon>
        <taxon>Bacteroidota</taxon>
        <taxon>Sphingobacteriia</taxon>
        <taxon>Sphingobacteriales</taxon>
        <taxon>Sphingobacteriaceae</taxon>
        <taxon>Pelobium</taxon>
    </lineage>
</organism>
<name>A0A419S5E4_9SPHI</name>
<dbReference type="EMBL" id="MBTA01000025">
    <property type="protein sequence ID" value="RKD15311.1"/>
    <property type="molecule type" value="Genomic_DNA"/>
</dbReference>
<keyword evidence="2" id="KW-1185">Reference proteome</keyword>
<gene>
    <name evidence="1" type="ORF">BCY91_06790</name>
</gene>
<dbReference type="AlphaFoldDB" id="A0A419S5E4"/>
<evidence type="ECO:0000313" key="2">
    <source>
        <dbReference type="Proteomes" id="UP000283433"/>
    </source>
</evidence>
<proteinExistence type="predicted"/>
<protein>
    <submittedName>
        <fullName evidence="1">Uncharacterized protein</fullName>
    </submittedName>
</protein>
<comment type="caution">
    <text evidence="1">The sequence shown here is derived from an EMBL/GenBank/DDBJ whole genome shotgun (WGS) entry which is preliminary data.</text>
</comment>
<dbReference type="Proteomes" id="UP000283433">
    <property type="component" value="Unassembled WGS sequence"/>
</dbReference>
<accession>A0A419S5E4</accession>
<evidence type="ECO:0000313" key="1">
    <source>
        <dbReference type="EMBL" id="RKD15311.1"/>
    </source>
</evidence>
<sequence>MPPEFDLILIYFDQKSEAKLALEFYSEQQTLGWKTDRGAQIKNWKVAATDWLYNYYQARRLEEWKTSHALGNT</sequence>